<evidence type="ECO:0000313" key="4">
    <source>
        <dbReference type="EMBL" id="CAA7397266.1"/>
    </source>
</evidence>
<dbReference type="GO" id="GO:0055028">
    <property type="term" value="C:cortical microtubule"/>
    <property type="evidence" value="ECO:0007669"/>
    <property type="project" value="TreeGrafter"/>
</dbReference>
<dbReference type="PANTHER" id="PTHR31342:SF4">
    <property type="entry name" value="ACTIN BINDING PROTEIN FAMILY"/>
    <property type="match status" value="1"/>
</dbReference>
<feature type="region of interest" description="Disordered" evidence="3">
    <location>
        <begin position="621"/>
        <end position="646"/>
    </location>
</feature>
<feature type="compositionally biased region" description="Basic and acidic residues" evidence="3">
    <location>
        <begin position="62"/>
        <end position="74"/>
    </location>
</feature>
<keyword evidence="5" id="KW-1185">Reference proteome</keyword>
<reference evidence="4" key="1">
    <citation type="submission" date="2020-02" db="EMBL/GenBank/DDBJ databases">
        <authorList>
            <person name="Scholz U."/>
            <person name="Mascher M."/>
            <person name="Fiebig A."/>
        </authorList>
    </citation>
    <scope>NUCLEOTIDE SEQUENCE</scope>
</reference>
<dbReference type="GO" id="GO:0072699">
    <property type="term" value="P:protein localization to cortical microtubule cytoskeleton"/>
    <property type="evidence" value="ECO:0007669"/>
    <property type="project" value="TreeGrafter"/>
</dbReference>
<protein>
    <submittedName>
        <fullName evidence="4">Uncharacterized protein</fullName>
    </submittedName>
</protein>
<proteinExistence type="predicted"/>
<evidence type="ECO:0000256" key="3">
    <source>
        <dbReference type="SAM" id="MobiDB-lite"/>
    </source>
</evidence>
<feature type="region of interest" description="Disordered" evidence="3">
    <location>
        <begin position="46"/>
        <end position="74"/>
    </location>
</feature>
<evidence type="ECO:0000313" key="5">
    <source>
        <dbReference type="Proteomes" id="UP000663760"/>
    </source>
</evidence>
<dbReference type="PANTHER" id="PTHR31342">
    <property type="entry name" value="PROTEIN CHUP1, CHLOROPLASTIC"/>
    <property type="match status" value="1"/>
</dbReference>
<feature type="coiled-coil region" evidence="2">
    <location>
        <begin position="208"/>
        <end position="366"/>
    </location>
</feature>
<dbReference type="Proteomes" id="UP000663760">
    <property type="component" value="Chromosome 6"/>
</dbReference>
<keyword evidence="1 2" id="KW-0175">Coiled coil</keyword>
<feature type="region of interest" description="Disordered" evidence="3">
    <location>
        <begin position="447"/>
        <end position="470"/>
    </location>
</feature>
<evidence type="ECO:0000256" key="1">
    <source>
        <dbReference type="ARBA" id="ARBA00023054"/>
    </source>
</evidence>
<evidence type="ECO:0000256" key="2">
    <source>
        <dbReference type="SAM" id="Coils"/>
    </source>
</evidence>
<dbReference type="EMBL" id="LR746269">
    <property type="protein sequence ID" value="CAA7397266.1"/>
    <property type="molecule type" value="Genomic_DNA"/>
</dbReference>
<name>A0A7I8KJ15_SPIIN</name>
<feature type="compositionally biased region" description="Low complexity" evidence="3">
    <location>
        <begin position="631"/>
        <end position="646"/>
    </location>
</feature>
<accession>A0A7I8KJ15</accession>
<gene>
    <name evidence="4" type="ORF">SI8410_06007931</name>
</gene>
<dbReference type="AlphaFoldDB" id="A0A7I8KJ15"/>
<sequence>MGVEEWLAGERREVKSLLMKIGVAVSLSFAGYLFYRLSLQGDCGARRHPRYGRPSSSGARVEGGRETRGSPRDKILFQREDVSPNVSNGGAATRISFDVVELSRSKKNSEEDGASYLLPQFHELVFGGLDTEAMETDICENPPAKISPENGEETAREQEIVFLKDLVQSLQERERSLEDQLLEYYGLKEQESVMLELQDRLNIGAMEAELLSIRIDSLQADNQRLQEELSDYMATKAELESARANINHLKRKFESDSAKAKETVAALQERIAALRDLERKGEDEYQEMERRLERLNDLEREVAELREMNSKLEKENVYLSEKLRSTQISRPSAPDIPQASEESEEAIHLRQTNDELAKEIEQLHTDRCADVEELVYLRWINACLRYELRNYQTPPGKTVARDLSRTLSPKSEHKVKQLINEYANPGSMEKTPANLVDFEWECCSSSQASSQTENGEPDDASLDASAATKASGSGKTKFLSKLKRLVLGKDTGGHRHLSVERSPRSCSNSARRATTHASWFDEMTGRDSCDSSTSRTEKFDENHYGHHQENDSAWARNLPRVSLDFQRLRGHDDQAEAAGTRCKSDVGASWRTRMASCEAAFLRSPHDSRIDEEEKLLAQGRFVHAPETPPLRKTTTRLRSASLSSA</sequence>
<dbReference type="InterPro" id="IPR040265">
    <property type="entry name" value="CHUP1/IPGA1-like"/>
</dbReference>
<dbReference type="OrthoDB" id="1870283at2759"/>
<organism evidence="4 5">
    <name type="scientific">Spirodela intermedia</name>
    <name type="common">Intermediate duckweed</name>
    <dbReference type="NCBI Taxonomy" id="51605"/>
    <lineage>
        <taxon>Eukaryota</taxon>
        <taxon>Viridiplantae</taxon>
        <taxon>Streptophyta</taxon>
        <taxon>Embryophyta</taxon>
        <taxon>Tracheophyta</taxon>
        <taxon>Spermatophyta</taxon>
        <taxon>Magnoliopsida</taxon>
        <taxon>Liliopsida</taxon>
        <taxon>Araceae</taxon>
        <taxon>Lemnoideae</taxon>
        <taxon>Spirodela</taxon>
    </lineage>
</organism>